<evidence type="ECO:0000313" key="2">
    <source>
        <dbReference type="EMBL" id="MDI1436252.1"/>
    </source>
</evidence>
<dbReference type="RefSeq" id="WP_284721661.1">
    <property type="nucleotide sequence ID" value="NZ_JARZHI010000076.1"/>
</dbReference>
<evidence type="ECO:0000256" key="1">
    <source>
        <dbReference type="SAM" id="MobiDB-lite"/>
    </source>
</evidence>
<gene>
    <name evidence="2" type="ORF">QHF89_42505</name>
</gene>
<reference evidence="2 3" key="1">
    <citation type="submission" date="2023-04" db="EMBL/GenBank/DDBJ databases">
        <title>The genome sequence of Polyangium sorediatum DSM14670.</title>
        <authorList>
            <person name="Zhang X."/>
        </authorList>
    </citation>
    <scope>NUCLEOTIDE SEQUENCE [LARGE SCALE GENOMIC DNA]</scope>
    <source>
        <strain evidence="2 3">DSM 14670</strain>
    </source>
</reference>
<evidence type="ECO:0000313" key="3">
    <source>
        <dbReference type="Proteomes" id="UP001160301"/>
    </source>
</evidence>
<dbReference type="EMBL" id="JARZHI010000076">
    <property type="protein sequence ID" value="MDI1436252.1"/>
    <property type="molecule type" value="Genomic_DNA"/>
</dbReference>
<feature type="region of interest" description="Disordered" evidence="1">
    <location>
        <begin position="350"/>
        <end position="373"/>
    </location>
</feature>
<dbReference type="Proteomes" id="UP001160301">
    <property type="component" value="Unassembled WGS sequence"/>
</dbReference>
<protein>
    <submittedName>
        <fullName evidence="2">Uncharacterized protein</fullName>
    </submittedName>
</protein>
<sequence length="460" mass="50054">METTDETPRTPLACIDGEPFVYADVSPIPGRSPRLDLPLPSVGPALDHYASQHAPLGLIAFRLRRGDVAVLDDVTRALSHAPAAEGHDAGTAYGHRVRALLCDDSIGPKVVSWLQSCLADESISRAARAALARTIAFGPQSASPTLDALFASDVVDDEARETYAAMRRARQGARTEPDEPEPDEARRALLANPFLAVRELRDGAREVLAAHPELRGDVLAALTVVVTDETEQYDVRFHALEQLTELDRAYAVAIAEMVEDPGMAPRVAPLVKFPEPGALARYAHDVGLLSELTDGGPVALTIENVLGSRTALFAKETDAYPNHYDDVLARLARLVSPVLDDVLFEEVPHHEFFDDDEDEDEDEDEDAYRPVNDPDQLRDAYRLRAFLPDCTYEIVAGNTTDWITVEPALALLNTLCEARGSDDRFVELPTGSQDGCVLAAPARAIQTAVDEGVLVVVWPD</sequence>
<comment type="caution">
    <text evidence="2">The sequence shown here is derived from an EMBL/GenBank/DDBJ whole genome shotgun (WGS) entry which is preliminary data.</text>
</comment>
<keyword evidence="3" id="KW-1185">Reference proteome</keyword>
<accession>A0ABT6P6L1</accession>
<name>A0ABT6P6L1_9BACT</name>
<feature type="compositionally biased region" description="Acidic residues" evidence="1">
    <location>
        <begin position="353"/>
        <end position="366"/>
    </location>
</feature>
<proteinExistence type="predicted"/>
<organism evidence="2 3">
    <name type="scientific">Polyangium sorediatum</name>
    <dbReference type="NCBI Taxonomy" id="889274"/>
    <lineage>
        <taxon>Bacteria</taxon>
        <taxon>Pseudomonadati</taxon>
        <taxon>Myxococcota</taxon>
        <taxon>Polyangia</taxon>
        <taxon>Polyangiales</taxon>
        <taxon>Polyangiaceae</taxon>
        <taxon>Polyangium</taxon>
    </lineage>
</organism>